<feature type="domain" description="Peptidoglycan binding" evidence="3">
    <location>
        <begin position="104"/>
        <end position="171"/>
    </location>
</feature>
<keyword evidence="1" id="KW-1133">Transmembrane helix</keyword>
<dbReference type="RefSeq" id="WP_184082902.1">
    <property type="nucleotide sequence ID" value="NZ_JACHIJ010000002.1"/>
</dbReference>
<feature type="domain" description="TtsA-like Glycoside hydrolase family 108" evidence="2">
    <location>
        <begin position="14"/>
        <end position="100"/>
    </location>
</feature>
<dbReference type="InterPro" id="IPR008565">
    <property type="entry name" value="TtsA-like_GH18_dom"/>
</dbReference>
<dbReference type="Gene3D" id="1.20.141.10">
    <property type="entry name" value="Chitosanase, subunit A, domain 1"/>
    <property type="match status" value="1"/>
</dbReference>
<accession>A0A840MXH4</accession>
<proteinExistence type="predicted"/>
<name>A0A840MXH4_9BRAD</name>
<dbReference type="Pfam" id="PF05838">
    <property type="entry name" value="Glyco_hydro_108"/>
    <property type="match status" value="1"/>
</dbReference>
<evidence type="ECO:0000256" key="1">
    <source>
        <dbReference type="SAM" id="Phobius"/>
    </source>
</evidence>
<organism evidence="4 5">
    <name type="scientific">Afipia massiliensis</name>
    <dbReference type="NCBI Taxonomy" id="211460"/>
    <lineage>
        <taxon>Bacteria</taxon>
        <taxon>Pseudomonadati</taxon>
        <taxon>Pseudomonadota</taxon>
        <taxon>Alphaproteobacteria</taxon>
        <taxon>Hyphomicrobiales</taxon>
        <taxon>Nitrobacteraceae</taxon>
        <taxon>Afipia</taxon>
    </lineage>
</organism>
<dbReference type="SUPFAM" id="SSF53955">
    <property type="entry name" value="Lysozyme-like"/>
    <property type="match status" value="1"/>
</dbReference>
<evidence type="ECO:0000313" key="5">
    <source>
        <dbReference type="Proteomes" id="UP000521227"/>
    </source>
</evidence>
<keyword evidence="1" id="KW-0472">Membrane</keyword>
<evidence type="ECO:0000259" key="3">
    <source>
        <dbReference type="Pfam" id="PF09374"/>
    </source>
</evidence>
<dbReference type="Proteomes" id="UP000521227">
    <property type="component" value="Unassembled WGS sequence"/>
</dbReference>
<dbReference type="InterPro" id="IPR018537">
    <property type="entry name" value="Peptidoglycan-bd_3"/>
</dbReference>
<keyword evidence="1" id="KW-0812">Transmembrane</keyword>
<dbReference type="InterPro" id="IPR023346">
    <property type="entry name" value="Lysozyme-like_dom_sf"/>
</dbReference>
<sequence>MENRFPESLRRVGIAEGGFSNDPDDPGARTLNGITQVVYDADRRRRGLARVTLSPQMIGHPLWIAERDALYKHQFWDAVRGDELPDGVDYVVFDGGVNSGPVQSVKWLQRALAQLGLYRGAIDGHVGTGTLDALAAVNDNDALIALICQRRVEFLRQLKGFPKFGRGWLTRVANVRSAGQAWAKGSVGPGPVYADNGHRKAKIETAKQPPSAAVGDLATGVGTASGVGGGALQSANNSDVAGTLLQAQDALTPLSYGSEIISHIVLSLVVIGAVLTIGGLAWRFYANWKRAKVVDALDLGVAVPL</sequence>
<dbReference type="EMBL" id="JACHIJ010000002">
    <property type="protein sequence ID" value="MBB5051114.1"/>
    <property type="molecule type" value="Genomic_DNA"/>
</dbReference>
<evidence type="ECO:0000259" key="2">
    <source>
        <dbReference type="Pfam" id="PF05838"/>
    </source>
</evidence>
<comment type="caution">
    <text evidence="4">The sequence shown here is derived from an EMBL/GenBank/DDBJ whole genome shotgun (WGS) entry which is preliminary data.</text>
</comment>
<reference evidence="4 5" key="1">
    <citation type="submission" date="2020-08" db="EMBL/GenBank/DDBJ databases">
        <title>Genomic Encyclopedia of Type Strains, Phase IV (KMG-IV): sequencing the most valuable type-strain genomes for metagenomic binning, comparative biology and taxonomic classification.</title>
        <authorList>
            <person name="Goeker M."/>
        </authorList>
    </citation>
    <scope>NUCLEOTIDE SEQUENCE [LARGE SCALE GENOMIC DNA]</scope>
    <source>
        <strain evidence="4 5">DSM 17498</strain>
    </source>
</reference>
<dbReference type="Pfam" id="PF09374">
    <property type="entry name" value="PG_binding_3"/>
    <property type="match status" value="1"/>
</dbReference>
<gene>
    <name evidence="4" type="ORF">HNQ36_001068</name>
</gene>
<evidence type="ECO:0000313" key="4">
    <source>
        <dbReference type="EMBL" id="MBB5051114.1"/>
    </source>
</evidence>
<dbReference type="AlphaFoldDB" id="A0A840MXH4"/>
<protein>
    <submittedName>
        <fullName evidence="4">Lysozyme family protein</fullName>
    </submittedName>
</protein>
<feature type="transmembrane region" description="Helical" evidence="1">
    <location>
        <begin position="260"/>
        <end position="282"/>
    </location>
</feature>